<gene>
    <name evidence="1" type="ORF">DCAR_029649</name>
</gene>
<evidence type="ECO:0000313" key="1">
    <source>
        <dbReference type="EMBL" id="KZM82036.1"/>
    </source>
</evidence>
<reference evidence="1" key="1">
    <citation type="journal article" date="2016" name="Nat. Genet.">
        <title>A high-quality carrot genome assembly provides new insights into carotenoid accumulation and asterid genome evolution.</title>
        <authorList>
            <person name="Iorizzo M."/>
            <person name="Ellison S."/>
            <person name="Senalik D."/>
            <person name="Zeng P."/>
            <person name="Satapoomin P."/>
            <person name="Huang J."/>
            <person name="Bowman M."/>
            <person name="Iovene M."/>
            <person name="Sanseverino W."/>
            <person name="Cavagnaro P."/>
            <person name="Yildiz M."/>
            <person name="Macko-Podgorni A."/>
            <person name="Moranska E."/>
            <person name="Grzebelus E."/>
            <person name="Grzebelus D."/>
            <person name="Ashrafi H."/>
            <person name="Zheng Z."/>
            <person name="Cheng S."/>
            <person name="Spooner D."/>
            <person name="Van Deynze A."/>
            <person name="Simon P."/>
        </authorList>
    </citation>
    <scope>NUCLEOTIDE SEQUENCE [LARGE SCALE GENOMIC DNA]</scope>
    <source>
        <tissue evidence="1">Leaf</tissue>
    </source>
</reference>
<proteinExistence type="predicted"/>
<comment type="caution">
    <text evidence="1">The sequence shown here is derived from an EMBL/GenBank/DDBJ whole genome shotgun (WGS) entry which is preliminary data.</text>
</comment>
<name>A0A175YEG6_DAUCS</name>
<protein>
    <submittedName>
        <fullName evidence="1">Uncharacterized protein</fullName>
    </submittedName>
</protein>
<organism evidence="1">
    <name type="scientific">Daucus carota subsp. sativus</name>
    <name type="common">Carrot</name>
    <dbReference type="NCBI Taxonomy" id="79200"/>
    <lineage>
        <taxon>Eukaryota</taxon>
        <taxon>Viridiplantae</taxon>
        <taxon>Streptophyta</taxon>
        <taxon>Embryophyta</taxon>
        <taxon>Tracheophyta</taxon>
        <taxon>Spermatophyta</taxon>
        <taxon>Magnoliopsida</taxon>
        <taxon>eudicotyledons</taxon>
        <taxon>Gunneridae</taxon>
        <taxon>Pentapetalae</taxon>
        <taxon>asterids</taxon>
        <taxon>campanulids</taxon>
        <taxon>Apiales</taxon>
        <taxon>Apiaceae</taxon>
        <taxon>Apioideae</taxon>
        <taxon>Scandiceae</taxon>
        <taxon>Daucinae</taxon>
        <taxon>Daucus</taxon>
        <taxon>Daucus sect. Daucus</taxon>
    </lineage>
</organism>
<dbReference type="Gramene" id="KZM82036">
    <property type="protein sequence ID" value="KZM82036"/>
    <property type="gene ID" value="DCAR_029649"/>
</dbReference>
<dbReference type="AlphaFoldDB" id="A0A175YEG6"/>
<sequence>MKTIQQVFRKLKKKKEKIRTLEIWVEALMDIYQRDLGNFESDEEQMNFLLYGLREEMTLIYKRHRAREMERILLHQSNLTG</sequence>
<accession>A0A175YEG6</accession>
<dbReference type="EMBL" id="LNRQ01000009">
    <property type="protein sequence ID" value="KZM82036.1"/>
    <property type="molecule type" value="Genomic_DNA"/>
</dbReference>